<evidence type="ECO:0008006" key="8">
    <source>
        <dbReference type="Google" id="ProtNLM"/>
    </source>
</evidence>
<dbReference type="AlphaFoldDB" id="A0A643CER2"/>
<evidence type="ECO:0000256" key="5">
    <source>
        <dbReference type="SAM" id="MobiDB-lite"/>
    </source>
</evidence>
<proteinExistence type="inferred from homology"/>
<feature type="non-terminal residue" evidence="6">
    <location>
        <position position="1"/>
    </location>
</feature>
<dbReference type="InterPro" id="IPR050196">
    <property type="entry name" value="Cytochrome_P450_Monoox"/>
</dbReference>
<organism evidence="6 7">
    <name type="scientific">Balaenoptera physalus</name>
    <name type="common">Fin whale</name>
    <name type="synonym">Balaena physalus</name>
    <dbReference type="NCBI Taxonomy" id="9770"/>
    <lineage>
        <taxon>Eukaryota</taxon>
        <taxon>Metazoa</taxon>
        <taxon>Chordata</taxon>
        <taxon>Craniata</taxon>
        <taxon>Vertebrata</taxon>
        <taxon>Euteleostomi</taxon>
        <taxon>Mammalia</taxon>
        <taxon>Eutheria</taxon>
        <taxon>Laurasiatheria</taxon>
        <taxon>Artiodactyla</taxon>
        <taxon>Whippomorpha</taxon>
        <taxon>Cetacea</taxon>
        <taxon>Mysticeti</taxon>
        <taxon>Balaenopteridae</taxon>
        <taxon>Balaenoptera</taxon>
    </lineage>
</organism>
<dbReference type="EMBL" id="SGJD01001780">
    <property type="protein sequence ID" value="KAB0398295.1"/>
    <property type="molecule type" value="Genomic_DNA"/>
</dbReference>
<dbReference type="GO" id="GO:0016705">
    <property type="term" value="F:oxidoreductase activity, acting on paired donors, with incorporation or reduction of molecular oxygen"/>
    <property type="evidence" value="ECO:0007669"/>
    <property type="project" value="InterPro"/>
</dbReference>
<dbReference type="GO" id="GO:0005506">
    <property type="term" value="F:iron ion binding"/>
    <property type="evidence" value="ECO:0007669"/>
    <property type="project" value="InterPro"/>
</dbReference>
<evidence type="ECO:0000313" key="6">
    <source>
        <dbReference type="EMBL" id="KAB0398295.1"/>
    </source>
</evidence>
<reference evidence="6 7" key="1">
    <citation type="journal article" date="2019" name="PLoS ONE">
        <title>Genomic analyses reveal an absence of contemporary introgressive admixture between fin whales and blue whales, despite known hybrids.</title>
        <authorList>
            <person name="Westbury M.V."/>
            <person name="Petersen B."/>
            <person name="Lorenzen E.D."/>
        </authorList>
    </citation>
    <scope>NUCLEOTIDE SEQUENCE [LARGE SCALE GENOMIC DNA]</scope>
    <source>
        <strain evidence="6">FinWhale-01</strain>
    </source>
</reference>
<dbReference type="Proteomes" id="UP000437017">
    <property type="component" value="Unassembled WGS sequence"/>
</dbReference>
<accession>A0A643CER2</accession>
<keyword evidence="3" id="KW-0479">Metal-binding</keyword>
<evidence type="ECO:0000313" key="7">
    <source>
        <dbReference type="Proteomes" id="UP000437017"/>
    </source>
</evidence>
<protein>
    <recommendedName>
        <fullName evidence="8">Cytochrome P450 family 4 subfamily V member 2</fullName>
    </recommendedName>
</protein>
<dbReference type="PANTHER" id="PTHR24291:SF193">
    <property type="entry name" value="CYTOCHROME P450 4V2"/>
    <property type="match status" value="1"/>
</dbReference>
<evidence type="ECO:0000256" key="4">
    <source>
        <dbReference type="ARBA" id="ARBA00023004"/>
    </source>
</evidence>
<comment type="similarity">
    <text evidence="1">Belongs to the cytochrome P450 family.</text>
</comment>
<evidence type="ECO:0000256" key="1">
    <source>
        <dbReference type="ARBA" id="ARBA00010617"/>
    </source>
</evidence>
<evidence type="ECO:0000256" key="2">
    <source>
        <dbReference type="ARBA" id="ARBA00022617"/>
    </source>
</evidence>
<keyword evidence="4" id="KW-0408">Iron</keyword>
<dbReference type="GO" id="GO:0020037">
    <property type="term" value="F:heme binding"/>
    <property type="evidence" value="ECO:0007669"/>
    <property type="project" value="InterPro"/>
</dbReference>
<dbReference type="Gene3D" id="1.10.630.10">
    <property type="entry name" value="Cytochrome P450"/>
    <property type="match status" value="1"/>
</dbReference>
<gene>
    <name evidence="6" type="ORF">E2I00_008995</name>
</gene>
<feature type="region of interest" description="Disordered" evidence="5">
    <location>
        <begin position="59"/>
        <end position="86"/>
    </location>
</feature>
<dbReference type="InterPro" id="IPR001128">
    <property type="entry name" value="Cyt_P450"/>
</dbReference>
<dbReference type="OrthoDB" id="1470350at2759"/>
<sequence>SSPLHPLTCRRLQQRGLQSARFPDLRLLLEANKEAGDVGLGRAPNSPRVSRGLELRPGPAPLTSRGCTAPAAPNIPPRGPRSLSPGAERPAGAMLALWLLSVGQKLLLWGGLCAVSLAGAILTLNLLRMVASYAWTWQQMRAVPTLEGAYPFLGHALLLKPDARDFFQQMIQYSEEHRHLPLLKLWLGPIPVVFLYNAENVEVILTSSKHIDKSYMYKFLEPWLGLGLLTSTGNKWRSRRKMLTPTFHFTILEDFLDVMNEQANILVNKLEKYVNQEAFNCFFYITLCALDIICETAMGKNIGAQSNNDSEYVQAVYRMSDSIHQRMKMPWLWLDLLFFIFKDGWEHKRSLKILHNFTKNVITERANEMKRHEEGRSNDKNFPPHNNKRRGFLDLLLNVTDDQGNKLSYEEIREEVDTFMFEGHDTTAAAINLSLYLLGSYPEVQQKVDHELEEVFGRSDRPATLDDLKKLKYLECVVKESLRLFPSVPFFARNLNEDCDVAGYKIVKGSQVIIMPYALHRDPRYFPNPEEFKPERFFPENSKGRQKFAMMEEKTILSCILRHFWVESNQKREELGLAGELILRPSNGIWIKLKRRNTNES</sequence>
<evidence type="ECO:0000256" key="3">
    <source>
        <dbReference type="ARBA" id="ARBA00022723"/>
    </source>
</evidence>
<keyword evidence="2" id="KW-0349">Heme</keyword>
<dbReference type="PRINTS" id="PR00463">
    <property type="entry name" value="EP450I"/>
</dbReference>
<keyword evidence="7" id="KW-1185">Reference proteome</keyword>
<dbReference type="InterPro" id="IPR036396">
    <property type="entry name" value="Cyt_P450_sf"/>
</dbReference>
<name>A0A643CER2_BALPH</name>
<comment type="caution">
    <text evidence="6">The sequence shown here is derived from an EMBL/GenBank/DDBJ whole genome shotgun (WGS) entry which is preliminary data.</text>
</comment>
<dbReference type="GO" id="GO:0004497">
    <property type="term" value="F:monooxygenase activity"/>
    <property type="evidence" value="ECO:0007669"/>
    <property type="project" value="InterPro"/>
</dbReference>
<dbReference type="PANTHER" id="PTHR24291">
    <property type="entry name" value="CYTOCHROME P450 FAMILY 4"/>
    <property type="match status" value="1"/>
</dbReference>
<dbReference type="Pfam" id="PF00067">
    <property type="entry name" value="p450"/>
    <property type="match status" value="1"/>
</dbReference>
<dbReference type="InterPro" id="IPR002401">
    <property type="entry name" value="Cyt_P450_E_grp-I"/>
</dbReference>
<dbReference type="SUPFAM" id="SSF48264">
    <property type="entry name" value="Cytochrome P450"/>
    <property type="match status" value="1"/>
</dbReference>